<accession>A0AAD6UW18</accession>
<evidence type="ECO:0000313" key="1">
    <source>
        <dbReference type="EMBL" id="KAJ7193547.1"/>
    </source>
</evidence>
<dbReference type="SUPFAM" id="SSF81383">
    <property type="entry name" value="F-box domain"/>
    <property type="match status" value="1"/>
</dbReference>
<protein>
    <recommendedName>
        <fullName evidence="3">F-box domain-containing protein</fullName>
    </recommendedName>
</protein>
<keyword evidence="2" id="KW-1185">Reference proteome</keyword>
<evidence type="ECO:0008006" key="3">
    <source>
        <dbReference type="Google" id="ProtNLM"/>
    </source>
</evidence>
<name>A0AAD6UW18_9AGAR</name>
<dbReference type="AlphaFoldDB" id="A0AAD6UW18"/>
<comment type="caution">
    <text evidence="1">The sequence shown here is derived from an EMBL/GenBank/DDBJ whole genome shotgun (WGS) entry which is preliminary data.</text>
</comment>
<organism evidence="1 2">
    <name type="scientific">Mycena pura</name>
    <dbReference type="NCBI Taxonomy" id="153505"/>
    <lineage>
        <taxon>Eukaryota</taxon>
        <taxon>Fungi</taxon>
        <taxon>Dikarya</taxon>
        <taxon>Basidiomycota</taxon>
        <taxon>Agaricomycotina</taxon>
        <taxon>Agaricomycetes</taxon>
        <taxon>Agaricomycetidae</taxon>
        <taxon>Agaricales</taxon>
        <taxon>Marasmiineae</taxon>
        <taxon>Mycenaceae</taxon>
        <taxon>Mycena</taxon>
    </lineage>
</organism>
<dbReference type="EMBL" id="JARJCW010000107">
    <property type="protein sequence ID" value="KAJ7193547.1"/>
    <property type="molecule type" value="Genomic_DNA"/>
</dbReference>
<reference evidence="1" key="1">
    <citation type="submission" date="2023-03" db="EMBL/GenBank/DDBJ databases">
        <title>Massive genome expansion in bonnet fungi (Mycena s.s.) driven by repeated elements and novel gene families across ecological guilds.</title>
        <authorList>
            <consortium name="Lawrence Berkeley National Laboratory"/>
            <person name="Harder C.B."/>
            <person name="Miyauchi S."/>
            <person name="Viragh M."/>
            <person name="Kuo A."/>
            <person name="Thoen E."/>
            <person name="Andreopoulos B."/>
            <person name="Lu D."/>
            <person name="Skrede I."/>
            <person name="Drula E."/>
            <person name="Henrissat B."/>
            <person name="Morin E."/>
            <person name="Kohler A."/>
            <person name="Barry K."/>
            <person name="LaButti K."/>
            <person name="Morin E."/>
            <person name="Salamov A."/>
            <person name="Lipzen A."/>
            <person name="Mereny Z."/>
            <person name="Hegedus B."/>
            <person name="Baldrian P."/>
            <person name="Stursova M."/>
            <person name="Weitz H."/>
            <person name="Taylor A."/>
            <person name="Grigoriev I.V."/>
            <person name="Nagy L.G."/>
            <person name="Martin F."/>
            <person name="Kauserud H."/>
        </authorList>
    </citation>
    <scope>NUCLEOTIDE SEQUENCE</scope>
    <source>
        <strain evidence="1">9144</strain>
    </source>
</reference>
<dbReference type="Proteomes" id="UP001219525">
    <property type="component" value="Unassembled WGS sequence"/>
</dbReference>
<proteinExistence type="predicted"/>
<gene>
    <name evidence="1" type="ORF">GGX14DRAFT_588511</name>
</gene>
<dbReference type="InterPro" id="IPR036047">
    <property type="entry name" value="F-box-like_dom_sf"/>
</dbReference>
<sequence>MSIISFLGPDDILNLRKLSKLFYGITCERSVWIGSLRQACVLHDVYHPSFPMEAMSLNELEHAATAYRRFSRRLRHEFSQRSSVAPHSLRLLEPSGPGEEFDNLRLVPGGRFLLSSNRSMLRLWDVGTGLAAPVNNPIASRNIDDDAAILSIRTRACASSSDALVFVSSSANGITYRLHVFSIFP</sequence>
<evidence type="ECO:0000313" key="2">
    <source>
        <dbReference type="Proteomes" id="UP001219525"/>
    </source>
</evidence>
<feature type="non-terminal residue" evidence="1">
    <location>
        <position position="185"/>
    </location>
</feature>